<feature type="chain" id="PRO_5028003751" evidence="1">
    <location>
        <begin position="22"/>
        <end position="229"/>
    </location>
</feature>
<evidence type="ECO:0000313" key="3">
    <source>
        <dbReference type="Proteomes" id="UP000580250"/>
    </source>
</evidence>
<dbReference type="EMBL" id="CAJEWN010000300">
    <property type="protein sequence ID" value="CAD2177583.1"/>
    <property type="molecule type" value="Genomic_DNA"/>
</dbReference>
<gene>
    <name evidence="2" type="ORF">MENT_LOCUS29463</name>
</gene>
<comment type="caution">
    <text evidence="2">The sequence shown here is derived from an EMBL/GenBank/DDBJ whole genome shotgun (WGS) entry which is preliminary data.</text>
</comment>
<dbReference type="Proteomes" id="UP000580250">
    <property type="component" value="Unassembled WGS sequence"/>
</dbReference>
<evidence type="ECO:0000313" key="2">
    <source>
        <dbReference type="EMBL" id="CAD2177583.1"/>
    </source>
</evidence>
<name>A0A6V7VRM4_MELEN</name>
<organism evidence="2 3">
    <name type="scientific">Meloidogyne enterolobii</name>
    <name type="common">Root-knot nematode worm</name>
    <name type="synonym">Meloidogyne mayaguensis</name>
    <dbReference type="NCBI Taxonomy" id="390850"/>
    <lineage>
        <taxon>Eukaryota</taxon>
        <taxon>Metazoa</taxon>
        <taxon>Ecdysozoa</taxon>
        <taxon>Nematoda</taxon>
        <taxon>Chromadorea</taxon>
        <taxon>Rhabditida</taxon>
        <taxon>Tylenchina</taxon>
        <taxon>Tylenchomorpha</taxon>
        <taxon>Tylenchoidea</taxon>
        <taxon>Meloidogynidae</taxon>
        <taxon>Meloidogyninae</taxon>
        <taxon>Meloidogyne</taxon>
    </lineage>
</organism>
<protein>
    <submittedName>
        <fullName evidence="2">Uncharacterized protein</fullName>
    </submittedName>
</protein>
<accession>A0A6V7VRM4</accession>
<proteinExistence type="predicted"/>
<evidence type="ECO:0000256" key="1">
    <source>
        <dbReference type="SAM" id="SignalP"/>
    </source>
</evidence>
<feature type="signal peptide" evidence="1">
    <location>
        <begin position="1"/>
        <end position="21"/>
    </location>
</feature>
<sequence>MFLKLILKIFVLLIFYNCIECSGPGHSSVRKIQEESNHPPKQLQIVKGEGAKQKEKILYICDNTFFSHIQFNEVLANILAKTFTVDMLVYSNKYKPMPKGNFNIINLPVDEKYYNKSKPGAEMDDYRRDRKYRYLGIYEEIIKNVEIEIPNVEEKQPIHDWLKKQKYLFGIAEFEMMAGSFVIFKDLGIKKTFDVMNTAFYGRFAQFYFDDISKKEEENFYKYVPGHVF</sequence>
<dbReference type="AlphaFoldDB" id="A0A6V7VRM4"/>
<keyword evidence="1" id="KW-0732">Signal</keyword>
<reference evidence="2 3" key="1">
    <citation type="submission" date="2020-08" db="EMBL/GenBank/DDBJ databases">
        <authorList>
            <person name="Koutsovoulos G."/>
            <person name="Danchin GJ E."/>
        </authorList>
    </citation>
    <scope>NUCLEOTIDE SEQUENCE [LARGE SCALE GENOMIC DNA]</scope>
</reference>